<name>A0ACD3SU07_9BURK</name>
<comment type="caution">
    <text evidence="1">The sequence shown here is derived from an EMBL/GenBank/DDBJ whole genome shotgun (WGS) entry which is preliminary data.</text>
</comment>
<reference evidence="1" key="1">
    <citation type="submission" date="2019-05" db="EMBL/GenBank/DDBJ databases">
        <title>Revised genome assembly of Burkholderiaceae (previously Ralstonia) sp. PBA.</title>
        <authorList>
            <person name="Gan H.M."/>
        </authorList>
    </citation>
    <scope>NUCLEOTIDE SEQUENCE</scope>
    <source>
        <strain evidence="1">PBA</strain>
    </source>
</reference>
<evidence type="ECO:0000313" key="2">
    <source>
        <dbReference type="Proteomes" id="UP000004277"/>
    </source>
</evidence>
<dbReference type="Proteomes" id="UP000004277">
    <property type="component" value="Unassembled WGS sequence"/>
</dbReference>
<organism evidence="1 2">
    <name type="scientific">Imbroritus primus</name>
    <dbReference type="NCBI Taxonomy" id="3058603"/>
    <lineage>
        <taxon>Bacteria</taxon>
        <taxon>Pseudomonadati</taxon>
        <taxon>Pseudomonadota</taxon>
        <taxon>Betaproteobacteria</taxon>
        <taxon>Burkholderiales</taxon>
        <taxon>Burkholderiaceae</taxon>
        <taxon>Imbroritus</taxon>
    </lineage>
</organism>
<gene>
    <name evidence="1" type="ORF">MW7_000635</name>
</gene>
<keyword evidence="2" id="KW-1185">Reference proteome</keyword>
<protein>
    <submittedName>
        <fullName evidence="1">Uncharacterized protein</fullName>
    </submittedName>
</protein>
<evidence type="ECO:0000313" key="1">
    <source>
        <dbReference type="EMBL" id="TMS59690.1"/>
    </source>
</evidence>
<accession>A0ACD3SU07</accession>
<proteinExistence type="predicted"/>
<dbReference type="EMBL" id="AKCV02000004">
    <property type="protein sequence ID" value="TMS59690.1"/>
    <property type="molecule type" value="Genomic_DNA"/>
</dbReference>
<sequence>MRKCLTFLLAAFMVLYPVVVYARMETLGLRGLLGLLLGAALLRAMVSGERLWWGVALAVSMLCGIGLLLQDARMVKLYPVLVNAAMLVVFLSSLWQPPTIVERLARLQTPDLPPQAIRYTTRVTQVWCAFFLLNGMVSLMTVYWASDRIWALYNGLISYGLMGLLMAVEWLVRGRIKARLQIPRQDGATG</sequence>